<accession>A0A4S3JRP3</accession>
<evidence type="ECO:0000313" key="1">
    <source>
        <dbReference type="EMBL" id="THC96191.1"/>
    </source>
</evidence>
<dbReference type="EMBL" id="SOSA01000125">
    <property type="protein sequence ID" value="THC96191.1"/>
    <property type="molecule type" value="Genomic_DNA"/>
</dbReference>
<gene>
    <name evidence="1" type="ORF">EYZ11_004354</name>
</gene>
<keyword evidence="2" id="KW-1185">Reference proteome</keyword>
<comment type="caution">
    <text evidence="1">The sequence shown here is derived from an EMBL/GenBank/DDBJ whole genome shotgun (WGS) entry which is preliminary data.</text>
</comment>
<dbReference type="Proteomes" id="UP000308092">
    <property type="component" value="Unassembled WGS sequence"/>
</dbReference>
<protein>
    <submittedName>
        <fullName evidence="1">Uncharacterized protein</fullName>
    </submittedName>
</protein>
<reference evidence="1 2" key="1">
    <citation type="submission" date="2019-03" db="EMBL/GenBank/DDBJ databases">
        <title>The genome sequence of a newly discovered highly antifungal drug resistant Aspergillus species, Aspergillus tanneri NIH 1004.</title>
        <authorList>
            <person name="Mounaud S."/>
            <person name="Singh I."/>
            <person name="Joardar V."/>
            <person name="Pakala S."/>
            <person name="Pakala S."/>
            <person name="Venepally P."/>
            <person name="Hoover J."/>
            <person name="Nierman W."/>
            <person name="Chung J."/>
            <person name="Losada L."/>
        </authorList>
    </citation>
    <scope>NUCLEOTIDE SEQUENCE [LARGE SCALE GENOMIC DNA]</scope>
    <source>
        <strain evidence="1 2">NIH1004</strain>
    </source>
</reference>
<organism evidence="1 2">
    <name type="scientific">Aspergillus tanneri</name>
    <dbReference type="NCBI Taxonomy" id="1220188"/>
    <lineage>
        <taxon>Eukaryota</taxon>
        <taxon>Fungi</taxon>
        <taxon>Dikarya</taxon>
        <taxon>Ascomycota</taxon>
        <taxon>Pezizomycotina</taxon>
        <taxon>Eurotiomycetes</taxon>
        <taxon>Eurotiomycetidae</taxon>
        <taxon>Eurotiales</taxon>
        <taxon>Aspergillaceae</taxon>
        <taxon>Aspergillus</taxon>
        <taxon>Aspergillus subgen. Circumdati</taxon>
    </lineage>
</organism>
<dbReference type="AlphaFoldDB" id="A0A4S3JRP3"/>
<evidence type="ECO:0000313" key="2">
    <source>
        <dbReference type="Proteomes" id="UP000308092"/>
    </source>
</evidence>
<proteinExistence type="predicted"/>
<name>A0A4S3JRP3_9EURO</name>
<sequence length="24" mass="2560">MPESLAISGSTGWLSPMPSFHVEV</sequence>
<dbReference type="VEuPathDB" id="FungiDB:EYZ11_004354"/>